<name>A0ABD5U7H2_9EURY</name>
<sequence length="171" mass="19451">MSDHRENVSHRFDRVPETAADREVEGRPSRAAVLDFWEERFGVPRDVFEGYSFWEKGSGKLWAFAGDVSAPTEVEALGMTFLRVRQEHWKPTTDAAQRFGPHATKNVVHLEEDLARRFVAGETVDPEWDGDWGYLVVTHDLAGNPAPLGVGLYLYDELRSQIPKGRRRAID</sequence>
<dbReference type="InterPro" id="IPR055546">
    <property type="entry name" value="DUF7122"/>
</dbReference>
<dbReference type="AlphaFoldDB" id="A0ABD5U7H2"/>
<feature type="domain" description="DUF7122" evidence="2">
    <location>
        <begin position="2"/>
        <end position="78"/>
    </location>
</feature>
<proteinExistence type="predicted"/>
<evidence type="ECO:0000256" key="1">
    <source>
        <dbReference type="SAM" id="MobiDB-lite"/>
    </source>
</evidence>
<evidence type="ECO:0000313" key="3">
    <source>
        <dbReference type="EMBL" id="MFC6836479.1"/>
    </source>
</evidence>
<dbReference type="EMBL" id="JBHSXM010000001">
    <property type="protein sequence ID" value="MFC6836479.1"/>
    <property type="molecule type" value="Genomic_DNA"/>
</dbReference>
<comment type="caution">
    <text evidence="3">The sequence shown here is derived from an EMBL/GenBank/DDBJ whole genome shotgun (WGS) entry which is preliminary data.</text>
</comment>
<accession>A0ABD5U7H2</accession>
<reference evidence="3 4" key="1">
    <citation type="journal article" date="2019" name="Int. J. Syst. Evol. Microbiol.">
        <title>The Global Catalogue of Microorganisms (GCM) 10K type strain sequencing project: providing services to taxonomists for standard genome sequencing and annotation.</title>
        <authorList>
            <consortium name="The Broad Institute Genomics Platform"/>
            <consortium name="The Broad Institute Genome Sequencing Center for Infectious Disease"/>
            <person name="Wu L."/>
            <person name="Ma J."/>
        </authorList>
    </citation>
    <scope>NUCLEOTIDE SEQUENCE [LARGE SCALE GENOMIC DNA]</scope>
    <source>
        <strain evidence="3 4">PSRA2</strain>
    </source>
</reference>
<gene>
    <name evidence="3" type="ORF">ACFQHK_08145</name>
</gene>
<dbReference type="Proteomes" id="UP001596406">
    <property type="component" value="Unassembled WGS sequence"/>
</dbReference>
<dbReference type="Pfam" id="PF23437">
    <property type="entry name" value="DUF7122"/>
    <property type="match status" value="1"/>
</dbReference>
<evidence type="ECO:0000259" key="2">
    <source>
        <dbReference type="Pfam" id="PF23437"/>
    </source>
</evidence>
<keyword evidence="4" id="KW-1185">Reference proteome</keyword>
<evidence type="ECO:0000313" key="4">
    <source>
        <dbReference type="Proteomes" id="UP001596406"/>
    </source>
</evidence>
<feature type="region of interest" description="Disordered" evidence="1">
    <location>
        <begin position="1"/>
        <end position="26"/>
    </location>
</feature>
<dbReference type="RefSeq" id="WP_304448163.1">
    <property type="nucleotide sequence ID" value="NZ_JARRAH010000001.1"/>
</dbReference>
<protein>
    <recommendedName>
        <fullName evidence="2">DUF7122 domain-containing protein</fullName>
    </recommendedName>
</protein>
<organism evidence="3 4">
    <name type="scientific">Halomarina ordinaria</name>
    <dbReference type="NCBI Taxonomy" id="3033939"/>
    <lineage>
        <taxon>Archaea</taxon>
        <taxon>Methanobacteriati</taxon>
        <taxon>Methanobacteriota</taxon>
        <taxon>Stenosarchaea group</taxon>
        <taxon>Halobacteria</taxon>
        <taxon>Halobacteriales</taxon>
        <taxon>Natronomonadaceae</taxon>
        <taxon>Halomarina</taxon>
    </lineage>
</organism>